<feature type="domain" description="UvrD-like helicase C-terminal" evidence="1">
    <location>
        <begin position="690"/>
        <end position="739"/>
    </location>
</feature>
<dbReference type="SUPFAM" id="SSF52540">
    <property type="entry name" value="P-loop containing nucleoside triphosphate hydrolases"/>
    <property type="match status" value="1"/>
</dbReference>
<keyword evidence="2" id="KW-0347">Helicase</keyword>
<dbReference type="InterPro" id="IPR027417">
    <property type="entry name" value="P-loop_NTPase"/>
</dbReference>
<keyword evidence="3" id="KW-1185">Reference proteome</keyword>
<comment type="caution">
    <text evidence="2">The sequence shown here is derived from an EMBL/GenBank/DDBJ whole genome shotgun (WGS) entry which is preliminary data.</text>
</comment>
<organism evidence="2 3">
    <name type="scientific">Streptosporangium carneum</name>
    <dbReference type="NCBI Taxonomy" id="47481"/>
    <lineage>
        <taxon>Bacteria</taxon>
        <taxon>Bacillati</taxon>
        <taxon>Actinomycetota</taxon>
        <taxon>Actinomycetes</taxon>
        <taxon>Streptosporangiales</taxon>
        <taxon>Streptosporangiaceae</taxon>
        <taxon>Streptosporangium</taxon>
    </lineage>
</organism>
<dbReference type="Pfam" id="PF13538">
    <property type="entry name" value="UvrD_C_2"/>
    <property type="match status" value="1"/>
</dbReference>
<evidence type="ECO:0000313" key="2">
    <source>
        <dbReference type="EMBL" id="GLK14612.1"/>
    </source>
</evidence>
<keyword evidence="2" id="KW-0547">Nucleotide-binding</keyword>
<dbReference type="Gene3D" id="3.40.50.300">
    <property type="entry name" value="P-loop containing nucleotide triphosphate hydrolases"/>
    <property type="match status" value="3"/>
</dbReference>
<proteinExistence type="predicted"/>
<dbReference type="PANTHER" id="PTHR11070:SF2">
    <property type="entry name" value="ATP-DEPENDENT DNA HELICASE SRS2"/>
    <property type="match status" value="1"/>
</dbReference>
<dbReference type="GO" id="GO:0043138">
    <property type="term" value="F:3'-5' DNA helicase activity"/>
    <property type="evidence" value="ECO:0007669"/>
    <property type="project" value="TreeGrafter"/>
</dbReference>
<dbReference type="InterPro" id="IPR000212">
    <property type="entry name" value="DNA_helicase_UvrD/REP"/>
</dbReference>
<sequence>MLYGRLDDLREQVSARLARVLRERGETPQARGERDAAHAGYGERLARLNAAENGLCFGRLDLEDGRRRYVGRIGLPGESGDDGADDEPPLIDWRAPAARPFYLATAVSPHGVRRRRHIRTRARKVVGVHEEVLDLDSADEAGRTELTGEAALLAALDAGRAGRMTDIVATIQAEQDRIIRSGHRTALVVQGGPGTGKTAIALHRAAFLLYTHRDLLARRGVLIVGPNTAFLRHIGQVLPSLGETGVLTATVGELYPGVEARLTESPDAAEVKGRAAMADVVAAAVRDRQWVPDDVLEVDFEGEVLPLGREICVRARDVGRGSLLPHNRARPLVVPMILDALAGLYAERIGADPFGGPNLLEETQVEGIREEMRTAPGVRAALDTLWPALTPQRLLSDLLSCPERLASAAPGLTEAERDLLLRAPDAGWSPSDVPLLDEAAELLGEDDRAAAALAERRRRGRVAYARGVLEIDFGSRSTDLEDGQEPEVLSAFDLVDAERLAERYEERDLRTTAERAAADRTWSFGHVIVDEAQELSEMAWRLVVRRCPTKWMTVVGDLAQTGDPAGTTSWQRVLDPYLEDRWRLERLTLNYRVPSEIMAVASDVLAAIDPAIAPPRSVRGTGVSPWHARVPRAGLPGLVEEVVAREAAEPGDRSLAVIVPAAMLEELGETVARVTSRAAREESPEPDGRVTVLTTRQAKGLEFDSVLIVEPALIMAESPRGLNDMYVALTRATRRLGVVHTGELPPVLARLSRADDAGR</sequence>
<dbReference type="EMBL" id="BSEV01000034">
    <property type="protein sequence ID" value="GLK14612.1"/>
    <property type="molecule type" value="Genomic_DNA"/>
</dbReference>
<keyword evidence="2" id="KW-0378">Hydrolase</keyword>
<evidence type="ECO:0000259" key="1">
    <source>
        <dbReference type="Pfam" id="PF13538"/>
    </source>
</evidence>
<dbReference type="AlphaFoldDB" id="A0A9W6I9N0"/>
<accession>A0A9W6I9N0</accession>
<evidence type="ECO:0000313" key="3">
    <source>
        <dbReference type="Proteomes" id="UP001143474"/>
    </source>
</evidence>
<dbReference type="GO" id="GO:0000725">
    <property type="term" value="P:recombinational repair"/>
    <property type="evidence" value="ECO:0007669"/>
    <property type="project" value="TreeGrafter"/>
</dbReference>
<dbReference type="GO" id="GO:0003677">
    <property type="term" value="F:DNA binding"/>
    <property type="evidence" value="ECO:0007669"/>
    <property type="project" value="InterPro"/>
</dbReference>
<dbReference type="InterPro" id="IPR027785">
    <property type="entry name" value="UvrD-like_helicase_C"/>
</dbReference>
<protein>
    <submittedName>
        <fullName evidence="2">DNA helicase</fullName>
    </submittedName>
</protein>
<dbReference type="PANTHER" id="PTHR11070">
    <property type="entry name" value="UVRD / RECB / PCRA DNA HELICASE FAMILY MEMBER"/>
    <property type="match status" value="1"/>
</dbReference>
<dbReference type="Proteomes" id="UP001143474">
    <property type="component" value="Unassembled WGS sequence"/>
</dbReference>
<reference evidence="2" key="1">
    <citation type="journal article" date="2014" name="Int. J. Syst. Evol. Microbiol.">
        <title>Complete genome sequence of Corynebacterium casei LMG S-19264T (=DSM 44701T), isolated from a smear-ripened cheese.</title>
        <authorList>
            <consortium name="US DOE Joint Genome Institute (JGI-PGF)"/>
            <person name="Walter F."/>
            <person name="Albersmeier A."/>
            <person name="Kalinowski J."/>
            <person name="Ruckert C."/>
        </authorList>
    </citation>
    <scope>NUCLEOTIDE SEQUENCE</scope>
    <source>
        <strain evidence="2">VKM Ac-2007</strain>
    </source>
</reference>
<reference evidence="2" key="2">
    <citation type="submission" date="2023-01" db="EMBL/GenBank/DDBJ databases">
        <authorList>
            <person name="Sun Q."/>
            <person name="Evtushenko L."/>
        </authorList>
    </citation>
    <scope>NUCLEOTIDE SEQUENCE</scope>
    <source>
        <strain evidence="2">VKM Ac-2007</strain>
    </source>
</reference>
<gene>
    <name evidence="2" type="ORF">GCM10017600_80240</name>
</gene>
<dbReference type="GO" id="GO:0005524">
    <property type="term" value="F:ATP binding"/>
    <property type="evidence" value="ECO:0007669"/>
    <property type="project" value="InterPro"/>
</dbReference>
<keyword evidence="2" id="KW-0067">ATP-binding</keyword>
<name>A0A9W6I9N0_9ACTN</name>